<dbReference type="InterPro" id="IPR006439">
    <property type="entry name" value="HAD-SF_hydro_IA"/>
</dbReference>
<dbReference type="PRINTS" id="PR00413">
    <property type="entry name" value="HADHALOGNASE"/>
</dbReference>
<dbReference type="Gene3D" id="1.20.120.1600">
    <property type="match status" value="1"/>
</dbReference>
<protein>
    <submittedName>
        <fullName evidence="1">HAD family hydrolase</fullName>
        <ecNumber evidence="1">3.1.3.-</ecNumber>
    </submittedName>
</protein>
<accession>A0ABV8QCH4</accession>
<sequence length="238" mass="25214">MRYGSKRVVFWDFDGTLAMRDGLWSETLAQALLSIAPELGLSAGDFRDQLSVGFPWHAPDVVRVTQSAAAWWAAQHALFLDAYTNAGVPPDDAERAIAAVPREYYRPTAWTLAADAVSALSATAAAGYRNVILSNHAPELPQLVADLGLARLIDRTITSAAVGAEKPNPHIFEYALEDMGAGDDVWMIGDNPVADIGGAEAVGIRAIHINPQCTLSDAVNQIVGSASHSHAGENGAPC</sequence>
<reference evidence="2" key="1">
    <citation type="journal article" date="2019" name="Int. J. Syst. Evol. Microbiol.">
        <title>The Global Catalogue of Microorganisms (GCM) 10K type strain sequencing project: providing services to taxonomists for standard genome sequencing and annotation.</title>
        <authorList>
            <consortium name="The Broad Institute Genomics Platform"/>
            <consortium name="The Broad Institute Genome Sequencing Center for Infectious Disease"/>
            <person name="Wu L."/>
            <person name="Ma J."/>
        </authorList>
    </citation>
    <scope>NUCLEOTIDE SEQUENCE [LARGE SCALE GENOMIC DNA]</scope>
    <source>
        <strain evidence="2">CGMCC 1.10363</strain>
    </source>
</reference>
<organism evidence="1 2">
    <name type="scientific">Gryllotalpicola reticulitermitis</name>
    <dbReference type="NCBI Taxonomy" id="1184153"/>
    <lineage>
        <taxon>Bacteria</taxon>
        <taxon>Bacillati</taxon>
        <taxon>Actinomycetota</taxon>
        <taxon>Actinomycetes</taxon>
        <taxon>Micrococcales</taxon>
        <taxon>Microbacteriaceae</taxon>
        <taxon>Gryllotalpicola</taxon>
    </lineage>
</organism>
<dbReference type="Pfam" id="PF00702">
    <property type="entry name" value="Hydrolase"/>
    <property type="match status" value="1"/>
</dbReference>
<dbReference type="SUPFAM" id="SSF56784">
    <property type="entry name" value="HAD-like"/>
    <property type="match status" value="1"/>
</dbReference>
<dbReference type="RefSeq" id="WP_390231692.1">
    <property type="nucleotide sequence ID" value="NZ_JBHSCN010000019.1"/>
</dbReference>
<evidence type="ECO:0000313" key="1">
    <source>
        <dbReference type="EMBL" id="MFC4245048.1"/>
    </source>
</evidence>
<keyword evidence="2" id="KW-1185">Reference proteome</keyword>
<dbReference type="Proteomes" id="UP001595900">
    <property type="component" value="Unassembled WGS sequence"/>
</dbReference>
<name>A0ABV8QCH4_9MICO</name>
<keyword evidence="1" id="KW-0378">Hydrolase</keyword>
<dbReference type="PANTHER" id="PTHR46649:SF4">
    <property type="entry name" value="HALOACID DEHALOGENASE-LIKE HYDROLASE (HAD) SUPERFAMILY PROTEIN"/>
    <property type="match status" value="1"/>
</dbReference>
<dbReference type="InterPro" id="IPR023214">
    <property type="entry name" value="HAD_sf"/>
</dbReference>
<dbReference type="PANTHER" id="PTHR46649">
    <property type="match status" value="1"/>
</dbReference>
<comment type="caution">
    <text evidence="1">The sequence shown here is derived from an EMBL/GenBank/DDBJ whole genome shotgun (WGS) entry which is preliminary data.</text>
</comment>
<proteinExistence type="predicted"/>
<dbReference type="InterPro" id="IPR036412">
    <property type="entry name" value="HAD-like_sf"/>
</dbReference>
<dbReference type="NCBIfam" id="TIGR01549">
    <property type="entry name" value="HAD-SF-IA-v1"/>
    <property type="match status" value="1"/>
</dbReference>
<dbReference type="Gene3D" id="3.40.50.1000">
    <property type="entry name" value="HAD superfamily/HAD-like"/>
    <property type="match status" value="1"/>
</dbReference>
<dbReference type="GO" id="GO:0016787">
    <property type="term" value="F:hydrolase activity"/>
    <property type="evidence" value="ECO:0007669"/>
    <property type="project" value="UniProtKB-KW"/>
</dbReference>
<gene>
    <name evidence="1" type="ORF">ACFOYW_16900</name>
</gene>
<dbReference type="SFLD" id="SFLDS00003">
    <property type="entry name" value="Haloacid_Dehalogenase"/>
    <property type="match status" value="1"/>
</dbReference>
<evidence type="ECO:0000313" key="2">
    <source>
        <dbReference type="Proteomes" id="UP001595900"/>
    </source>
</evidence>
<dbReference type="EC" id="3.1.3.-" evidence="1"/>
<dbReference type="EMBL" id="JBHSCN010000019">
    <property type="protein sequence ID" value="MFC4245048.1"/>
    <property type="molecule type" value="Genomic_DNA"/>
</dbReference>
<dbReference type="SFLD" id="SFLDG01129">
    <property type="entry name" value="C1.5:_HAD__Beta-PGM__Phosphata"/>
    <property type="match status" value="1"/>
</dbReference>